<dbReference type="Proteomes" id="UP001445268">
    <property type="component" value="Plasmid unnamed1"/>
</dbReference>
<keyword evidence="1" id="KW-0614">Plasmid</keyword>
<sequence>MLPAILTQHDHALAVDLGDDPQHGAFPALEGYFQAHPQLTQRLEIFLIPQFVDAPSVSLVVQLAI</sequence>
<dbReference type="RefSeq" id="WP_342632667.1">
    <property type="nucleotide sequence ID" value="NZ_CP152381.1"/>
</dbReference>
<dbReference type="EMBL" id="CP152381">
    <property type="protein sequence ID" value="XAF56102.1"/>
    <property type="molecule type" value="Genomic_DNA"/>
</dbReference>
<evidence type="ECO:0000313" key="1">
    <source>
        <dbReference type="EMBL" id="XAF56102.1"/>
    </source>
</evidence>
<reference evidence="1 2" key="1">
    <citation type="submission" date="2024-04" db="EMBL/GenBank/DDBJ databases">
        <title>Marinobacter sp. SBY-1.</title>
        <authorList>
            <person name="Pan C."/>
        </authorList>
    </citation>
    <scope>NUCLEOTIDE SEQUENCE [LARGE SCALE GENOMIC DNA]</scope>
    <source>
        <strain evidence="1 2">SBY-1</strain>
        <plasmid evidence="1 2">unnamed1</plasmid>
    </source>
</reference>
<name>A0ABZ3EAT5_9GAMM</name>
<proteinExistence type="predicted"/>
<gene>
    <name evidence="1" type="ORF">AAGT77_19440</name>
</gene>
<protein>
    <submittedName>
        <fullName evidence="1">Uncharacterized protein</fullName>
    </submittedName>
</protein>
<keyword evidence="2" id="KW-1185">Reference proteome</keyword>
<organism evidence="1 2">
    <name type="scientific">Marinobacter alkaliphilus</name>
    <dbReference type="NCBI Taxonomy" id="254719"/>
    <lineage>
        <taxon>Bacteria</taxon>
        <taxon>Pseudomonadati</taxon>
        <taxon>Pseudomonadota</taxon>
        <taxon>Gammaproteobacteria</taxon>
        <taxon>Pseudomonadales</taxon>
        <taxon>Marinobacteraceae</taxon>
        <taxon>Marinobacter</taxon>
    </lineage>
</organism>
<accession>A0ABZ3EAT5</accession>
<geneLocation type="plasmid" evidence="1 2">
    <name>unnamed1</name>
</geneLocation>
<evidence type="ECO:0000313" key="2">
    <source>
        <dbReference type="Proteomes" id="UP001445268"/>
    </source>
</evidence>